<dbReference type="Pfam" id="PF06258">
    <property type="entry name" value="Mito_fiss_Elm1"/>
    <property type="match status" value="1"/>
</dbReference>
<evidence type="ECO:0000313" key="2">
    <source>
        <dbReference type="Proteomes" id="UP000599009"/>
    </source>
</evidence>
<dbReference type="EMBL" id="BMME01000001">
    <property type="protein sequence ID" value="GGJ98425.1"/>
    <property type="molecule type" value="Genomic_DNA"/>
</dbReference>
<dbReference type="InterPro" id="IPR009367">
    <property type="entry name" value="Elm1-like"/>
</dbReference>
<keyword evidence="2" id="KW-1185">Reference proteome</keyword>
<name>A0ABQ2E9A9_9GAMM</name>
<protein>
    <submittedName>
        <fullName evidence="1">Nucleoside-diphosphate sugar epimerase</fullName>
    </submittedName>
</protein>
<accession>A0ABQ2E9A9</accession>
<proteinExistence type="predicted"/>
<gene>
    <name evidence="1" type="ORF">GCM10011394_04320</name>
</gene>
<dbReference type="Proteomes" id="UP000599009">
    <property type="component" value="Unassembled WGS sequence"/>
</dbReference>
<reference evidence="2" key="1">
    <citation type="journal article" date="2019" name="Int. J. Syst. Evol. Microbiol.">
        <title>The Global Catalogue of Microorganisms (GCM) 10K type strain sequencing project: providing services to taxonomists for standard genome sequencing and annotation.</title>
        <authorList>
            <consortium name="The Broad Institute Genomics Platform"/>
            <consortium name="The Broad Institute Genome Sequencing Center for Infectious Disease"/>
            <person name="Wu L."/>
            <person name="Ma J."/>
        </authorList>
    </citation>
    <scope>NUCLEOTIDE SEQUENCE [LARGE SCALE GENOMIC DNA]</scope>
    <source>
        <strain evidence="2">CGMCC 1.8985</strain>
    </source>
</reference>
<dbReference type="PANTHER" id="PTHR33986">
    <property type="entry name" value="OS02G0535700 PROTEIN"/>
    <property type="match status" value="1"/>
</dbReference>
<organism evidence="1 2">
    <name type="scientific">Luteimonas terricola</name>
    <dbReference type="NCBI Taxonomy" id="645597"/>
    <lineage>
        <taxon>Bacteria</taxon>
        <taxon>Pseudomonadati</taxon>
        <taxon>Pseudomonadota</taxon>
        <taxon>Gammaproteobacteria</taxon>
        <taxon>Lysobacterales</taxon>
        <taxon>Lysobacteraceae</taxon>
        <taxon>Luteimonas</taxon>
    </lineage>
</organism>
<evidence type="ECO:0000313" key="1">
    <source>
        <dbReference type="EMBL" id="GGJ98425.1"/>
    </source>
</evidence>
<comment type="caution">
    <text evidence="1">The sequence shown here is derived from an EMBL/GenBank/DDBJ whole genome shotgun (WGS) entry which is preliminary data.</text>
</comment>
<sequence length="323" mass="33816">MILTATQGDARGVLALSDGRAGNARQAHALAAALAPAPGGLVLVPKAPWRWLAPRRLPGDRGAFGPEFAALLAAPPALAVGCGRQAALATRILRGRGARVVQLLDPRLPTQHWNLVVAPEHDGLRGGNVISLVGSLHPVDDAWLARARDAFPDIANLPTPRIAVLVGGPSAHAGFGVADFEALMAAAEGMAARAGGSLLVTASRRTPEAVRAALRARPRRVPTLAWVDAADGANPYAGLLAWADRIACTADSVNMLSEACATAAPVFVQHPGAMRGRPRRFIDALLARDRIRPLDAAALPFEVQPLRETTRVAAEVRARLGLR</sequence>
<dbReference type="RefSeq" id="WP_132985639.1">
    <property type="nucleotide sequence ID" value="NZ_BMME01000001.1"/>
</dbReference>
<dbReference type="PANTHER" id="PTHR33986:SF15">
    <property type="entry name" value="MITOCHONDRIAL FISSION PROTEIN ELM1"/>
    <property type="match status" value="1"/>
</dbReference>